<dbReference type="PROSITE" id="PS00266">
    <property type="entry name" value="SOMATOTROPIN_1"/>
    <property type="match status" value="1"/>
</dbReference>
<dbReference type="AlphaFoldDB" id="A0A8C0AKT4"/>
<dbReference type="GO" id="GO:0030879">
    <property type="term" value="P:mammary gland development"/>
    <property type="evidence" value="ECO:0007669"/>
    <property type="project" value="TreeGrafter"/>
</dbReference>
<dbReference type="InterPro" id="IPR018116">
    <property type="entry name" value="Somatotropin_CS"/>
</dbReference>
<dbReference type="PANTHER" id="PTHR11417">
    <property type="entry name" value="SOMATOTROPIN,PROLACTIN"/>
    <property type="match status" value="1"/>
</dbReference>
<dbReference type="PANTHER" id="PTHR11417:SF5">
    <property type="entry name" value="PROLACTIN"/>
    <property type="match status" value="1"/>
</dbReference>
<evidence type="ECO:0000256" key="7">
    <source>
        <dbReference type="RuleBase" id="RU003618"/>
    </source>
</evidence>
<keyword evidence="5" id="KW-1015">Disulfide bond</keyword>
<protein>
    <submittedName>
        <fullName evidence="8">Uncharacterized protein</fullName>
    </submittedName>
</protein>
<reference evidence="8" key="1">
    <citation type="submission" date="2019-05" db="EMBL/GenBank/DDBJ databases">
        <authorList>
            <person name="Zhang S."/>
            <person name="Liu J."/>
        </authorList>
    </citation>
    <scope>NUCLEOTIDE SEQUENCE [LARGE SCALE GENOMIC DNA]</scope>
</reference>
<reference evidence="8" key="2">
    <citation type="submission" date="2025-08" db="UniProtKB">
        <authorList>
            <consortium name="Ensembl"/>
        </authorList>
    </citation>
    <scope>IDENTIFICATION</scope>
</reference>
<dbReference type="Proteomes" id="UP000694520">
    <property type="component" value="Chromosome 24"/>
</dbReference>
<dbReference type="GO" id="GO:0046427">
    <property type="term" value="P:positive regulation of receptor signaling pathway via JAK-STAT"/>
    <property type="evidence" value="ECO:0007669"/>
    <property type="project" value="TreeGrafter"/>
</dbReference>
<organism evidence="8 9">
    <name type="scientific">Bos mutus grunniens</name>
    <name type="common">Wild yak</name>
    <name type="synonym">Bos grunniens</name>
    <dbReference type="NCBI Taxonomy" id="30521"/>
    <lineage>
        <taxon>Eukaryota</taxon>
        <taxon>Metazoa</taxon>
        <taxon>Chordata</taxon>
        <taxon>Craniata</taxon>
        <taxon>Vertebrata</taxon>
        <taxon>Euteleostomi</taxon>
        <taxon>Mammalia</taxon>
        <taxon>Eutheria</taxon>
        <taxon>Laurasiatheria</taxon>
        <taxon>Artiodactyla</taxon>
        <taxon>Ruminantia</taxon>
        <taxon>Pecora</taxon>
        <taxon>Bovidae</taxon>
        <taxon>Bovinae</taxon>
        <taxon>Bos</taxon>
    </lineage>
</organism>
<dbReference type="GO" id="GO:0008284">
    <property type="term" value="P:positive regulation of cell population proliferation"/>
    <property type="evidence" value="ECO:0007669"/>
    <property type="project" value="TreeGrafter"/>
</dbReference>
<evidence type="ECO:0000313" key="9">
    <source>
        <dbReference type="Proteomes" id="UP000694520"/>
    </source>
</evidence>
<dbReference type="Ensembl" id="ENSBGRT00000047839.1">
    <property type="protein sequence ID" value="ENSBGRP00000041256.1"/>
    <property type="gene ID" value="ENSBGRG00000025845.1"/>
</dbReference>
<dbReference type="GO" id="GO:0005148">
    <property type="term" value="F:prolactin receptor binding"/>
    <property type="evidence" value="ECO:0007669"/>
    <property type="project" value="TreeGrafter"/>
</dbReference>
<accession>A0A8C0AKT4</accession>
<dbReference type="GO" id="GO:0005615">
    <property type="term" value="C:extracellular space"/>
    <property type="evidence" value="ECO:0007669"/>
    <property type="project" value="TreeGrafter"/>
</dbReference>
<dbReference type="GO" id="GO:1903489">
    <property type="term" value="P:positive regulation of lactation"/>
    <property type="evidence" value="ECO:0007669"/>
    <property type="project" value="TreeGrafter"/>
</dbReference>
<evidence type="ECO:0000313" key="8">
    <source>
        <dbReference type="Ensembl" id="ENSBGRP00000041256.1"/>
    </source>
</evidence>
<dbReference type="GO" id="GO:0005179">
    <property type="term" value="F:hormone activity"/>
    <property type="evidence" value="ECO:0007669"/>
    <property type="project" value="UniProtKB-KW"/>
</dbReference>
<dbReference type="GO" id="GO:0031667">
    <property type="term" value="P:response to nutrient levels"/>
    <property type="evidence" value="ECO:0007669"/>
    <property type="project" value="TreeGrafter"/>
</dbReference>
<feature type="binding site" evidence="6">
    <location>
        <position position="224"/>
    </location>
    <ligand>
        <name>Zn(2+)</name>
        <dbReference type="ChEBI" id="CHEBI:29105"/>
    </ligand>
</feature>
<feature type="binding site" evidence="6">
    <location>
        <position position="87"/>
    </location>
    <ligand>
        <name>Zn(2+)</name>
        <dbReference type="ChEBI" id="CHEBI:29105"/>
    </ligand>
</feature>
<dbReference type="Pfam" id="PF00103">
    <property type="entry name" value="Hormone_1"/>
    <property type="match status" value="1"/>
</dbReference>
<keyword evidence="9" id="KW-1185">Reference proteome</keyword>
<name>A0A8C0AKT4_BOSMU</name>
<evidence type="ECO:0000256" key="3">
    <source>
        <dbReference type="ARBA" id="ARBA00022525"/>
    </source>
</evidence>
<keyword evidence="3" id="KW-0964">Secreted</keyword>
<sequence length="239" mass="27946">MQGVTYSPTLYLCKYHHPSKFTQKALLLPHPSYYSTNSSGSRLLLLLVMSNLLLCQGNFCTFLCPHVDDLCLNSLKDLFTRATNLSHYIYNLSSKMFNEFVSTVYYINITNSCHTTSLHAPEEKEQVEHRHNKGLIRWILMLLYSWNESLYHLVMNLRSMKEVSDAILSRARENVKKVKELQTFIERVFSQVRLPSLPSSNEDRHHSAFFNLFHCLHRNSRKIDIYTKLLACQLLHDKC</sequence>
<reference evidence="8" key="3">
    <citation type="submission" date="2025-09" db="UniProtKB">
        <authorList>
            <consortium name="Ensembl"/>
        </authorList>
    </citation>
    <scope>IDENTIFICATION</scope>
</reference>
<evidence type="ECO:0000256" key="6">
    <source>
        <dbReference type="PIRSR" id="PIRSR601400-1"/>
    </source>
</evidence>
<dbReference type="GeneTree" id="ENSGT00950000182818"/>
<keyword evidence="6" id="KW-0862">Zinc</keyword>
<proteinExistence type="inferred from homology"/>
<dbReference type="InterPro" id="IPR009079">
    <property type="entry name" value="4_helix_cytokine-like_core"/>
</dbReference>
<evidence type="ECO:0000256" key="2">
    <source>
        <dbReference type="ARBA" id="ARBA00008474"/>
    </source>
</evidence>
<evidence type="ECO:0000256" key="5">
    <source>
        <dbReference type="ARBA" id="ARBA00023157"/>
    </source>
</evidence>
<keyword evidence="4 7" id="KW-0372">Hormone</keyword>
<dbReference type="Gene3D" id="1.20.1250.10">
    <property type="match status" value="1"/>
</dbReference>
<evidence type="ECO:0000256" key="1">
    <source>
        <dbReference type="ARBA" id="ARBA00004613"/>
    </source>
</evidence>
<dbReference type="GO" id="GO:0007565">
    <property type="term" value="P:female pregnancy"/>
    <property type="evidence" value="ECO:0007669"/>
    <property type="project" value="TreeGrafter"/>
</dbReference>
<keyword evidence="6" id="KW-0479">Metal-binding</keyword>
<dbReference type="GO" id="GO:0009891">
    <property type="term" value="P:positive regulation of biosynthetic process"/>
    <property type="evidence" value="ECO:0007669"/>
    <property type="project" value="UniProtKB-ARBA"/>
</dbReference>
<dbReference type="SUPFAM" id="SSF47266">
    <property type="entry name" value="4-helical cytokines"/>
    <property type="match status" value="1"/>
</dbReference>
<comment type="subcellular location">
    <subcellularLocation>
        <location evidence="1 7">Secreted</location>
    </subcellularLocation>
</comment>
<dbReference type="GO" id="GO:0046872">
    <property type="term" value="F:metal ion binding"/>
    <property type="evidence" value="ECO:0007669"/>
    <property type="project" value="UniProtKB-KW"/>
</dbReference>
<evidence type="ECO:0000256" key="4">
    <source>
        <dbReference type="ARBA" id="ARBA00022702"/>
    </source>
</evidence>
<dbReference type="CDD" id="cd10288">
    <property type="entry name" value="prolactin_like"/>
    <property type="match status" value="1"/>
</dbReference>
<comment type="similarity">
    <text evidence="2 7">Belongs to the somatotropin/prolactin family.</text>
</comment>
<dbReference type="PRINTS" id="PR00836">
    <property type="entry name" value="SOMATOTROPIN"/>
</dbReference>
<dbReference type="InterPro" id="IPR001400">
    <property type="entry name" value="Somatotropin/Prolactin"/>
</dbReference>